<feature type="transmembrane region" description="Helical" evidence="8">
    <location>
        <begin position="110"/>
        <end position="128"/>
    </location>
</feature>
<dbReference type="CDD" id="cd06550">
    <property type="entry name" value="TM_ABC_iron-siderophores_like"/>
    <property type="match status" value="1"/>
</dbReference>
<feature type="transmembrane region" description="Helical" evidence="8">
    <location>
        <begin position="25"/>
        <end position="46"/>
    </location>
</feature>
<feature type="transmembrane region" description="Helical" evidence="8">
    <location>
        <begin position="240"/>
        <end position="265"/>
    </location>
</feature>
<comment type="similarity">
    <text evidence="2">Belongs to the binding-protein-dependent transport system permease family. FecCD subfamily.</text>
</comment>
<evidence type="ECO:0000313" key="9">
    <source>
        <dbReference type="EMBL" id="ART21952.1"/>
    </source>
</evidence>
<dbReference type="GO" id="GO:0022857">
    <property type="term" value="F:transmembrane transporter activity"/>
    <property type="evidence" value="ECO:0007669"/>
    <property type="project" value="InterPro"/>
</dbReference>
<dbReference type="AlphaFoldDB" id="A0A2Z2J1E6"/>
<evidence type="ECO:0000256" key="3">
    <source>
        <dbReference type="ARBA" id="ARBA00022448"/>
    </source>
</evidence>
<keyword evidence="3" id="KW-0813">Transport</keyword>
<protein>
    <submittedName>
        <fullName evidence="9">ABC transporter permease</fullName>
    </submittedName>
</protein>
<feature type="transmembrane region" description="Helical" evidence="8">
    <location>
        <begin position="323"/>
        <end position="340"/>
    </location>
</feature>
<dbReference type="Gene3D" id="1.10.3470.10">
    <property type="entry name" value="ABC transporter involved in vitamin B12 uptake, BtuC"/>
    <property type="match status" value="1"/>
</dbReference>
<feature type="transmembrane region" description="Helical" evidence="8">
    <location>
        <begin position="80"/>
        <end position="98"/>
    </location>
</feature>
<accession>A0A2Z2J1E6</accession>
<dbReference type="Proteomes" id="UP000250197">
    <property type="component" value="Chromosome"/>
</dbReference>
<comment type="subcellular location">
    <subcellularLocation>
        <location evidence="1">Cell membrane</location>
        <topology evidence="1">Multi-pass membrane protein</topology>
    </subcellularLocation>
</comment>
<keyword evidence="7 8" id="KW-0472">Membrane</keyword>
<dbReference type="PANTHER" id="PTHR30472:SF24">
    <property type="entry name" value="FERRIC ENTEROBACTIN TRANSPORT SYSTEM PERMEASE PROTEIN FEPG"/>
    <property type="match status" value="1"/>
</dbReference>
<feature type="transmembrane region" description="Helical" evidence="8">
    <location>
        <begin position="295"/>
        <end position="317"/>
    </location>
</feature>
<reference evidence="9 10" key="1">
    <citation type="submission" date="2017-05" db="EMBL/GenBank/DDBJ databases">
        <title>Complete genome sequence of Corynebacterium striatum KC-Na-1 isolated from Neophocaena asiaeorientalis in Korea.</title>
        <authorList>
            <person name="Kim J.H."/>
            <person name="Lee K."/>
        </authorList>
    </citation>
    <scope>NUCLEOTIDE SEQUENCE [LARGE SCALE GENOMIC DNA]</scope>
    <source>
        <strain evidence="9 10">KC-Na-01</strain>
    </source>
</reference>
<feature type="transmembrane region" description="Helical" evidence="8">
    <location>
        <begin position="134"/>
        <end position="152"/>
    </location>
</feature>
<keyword evidence="5 8" id="KW-0812">Transmembrane</keyword>
<keyword evidence="6 8" id="KW-1133">Transmembrane helix</keyword>
<keyword evidence="4" id="KW-1003">Cell membrane</keyword>
<dbReference type="EMBL" id="CP021252">
    <property type="protein sequence ID" value="ART21952.1"/>
    <property type="molecule type" value="Genomic_DNA"/>
</dbReference>
<gene>
    <name evidence="9" type="ORF">CBE89_10965</name>
</gene>
<organism evidence="9 10">
    <name type="scientific">Corynebacterium striatum</name>
    <dbReference type="NCBI Taxonomy" id="43770"/>
    <lineage>
        <taxon>Bacteria</taxon>
        <taxon>Bacillati</taxon>
        <taxon>Actinomycetota</taxon>
        <taxon>Actinomycetes</taxon>
        <taxon>Mycobacteriales</taxon>
        <taxon>Corynebacteriaceae</taxon>
        <taxon>Corynebacterium</taxon>
    </lineage>
</organism>
<evidence type="ECO:0000313" key="10">
    <source>
        <dbReference type="Proteomes" id="UP000250197"/>
    </source>
</evidence>
<feature type="transmembrane region" description="Helical" evidence="8">
    <location>
        <begin position="210"/>
        <end position="228"/>
    </location>
</feature>
<evidence type="ECO:0000256" key="2">
    <source>
        <dbReference type="ARBA" id="ARBA00007935"/>
    </source>
</evidence>
<dbReference type="Pfam" id="PF01032">
    <property type="entry name" value="FecCD"/>
    <property type="match status" value="1"/>
</dbReference>
<dbReference type="GO" id="GO:0033214">
    <property type="term" value="P:siderophore-iron import into cell"/>
    <property type="evidence" value="ECO:0007669"/>
    <property type="project" value="TreeGrafter"/>
</dbReference>
<evidence type="ECO:0000256" key="5">
    <source>
        <dbReference type="ARBA" id="ARBA00022692"/>
    </source>
</evidence>
<evidence type="ECO:0000256" key="1">
    <source>
        <dbReference type="ARBA" id="ARBA00004651"/>
    </source>
</evidence>
<dbReference type="RefSeq" id="WP_086891981.1">
    <property type="nucleotide sequence ID" value="NZ_CP021252.1"/>
</dbReference>
<dbReference type="SUPFAM" id="SSF81345">
    <property type="entry name" value="ABC transporter involved in vitamin B12 uptake, BtuC"/>
    <property type="match status" value="1"/>
</dbReference>
<dbReference type="InterPro" id="IPR037294">
    <property type="entry name" value="ABC_BtuC-like"/>
</dbReference>
<name>A0A2Z2J1E6_CORST</name>
<evidence type="ECO:0000256" key="6">
    <source>
        <dbReference type="ARBA" id="ARBA00022989"/>
    </source>
</evidence>
<evidence type="ECO:0000256" key="7">
    <source>
        <dbReference type="ARBA" id="ARBA00023136"/>
    </source>
</evidence>
<proteinExistence type="inferred from homology"/>
<evidence type="ECO:0000256" key="8">
    <source>
        <dbReference type="SAM" id="Phobius"/>
    </source>
</evidence>
<evidence type="ECO:0000256" key="4">
    <source>
        <dbReference type="ARBA" id="ARBA00022475"/>
    </source>
</evidence>
<dbReference type="KEGG" id="cstr:CBE89_10965"/>
<dbReference type="PANTHER" id="PTHR30472">
    <property type="entry name" value="FERRIC ENTEROBACTIN TRANSPORT SYSTEM PERMEASE PROTEIN"/>
    <property type="match status" value="1"/>
</dbReference>
<feature type="transmembrane region" description="Helical" evidence="8">
    <location>
        <begin position="164"/>
        <end position="183"/>
    </location>
</feature>
<dbReference type="InterPro" id="IPR000522">
    <property type="entry name" value="ABC_transptr_permease_BtuC"/>
</dbReference>
<dbReference type="GO" id="GO:0005886">
    <property type="term" value="C:plasma membrane"/>
    <property type="evidence" value="ECO:0007669"/>
    <property type="project" value="UniProtKB-SubCell"/>
</dbReference>
<sequence length="344" mass="35922">MPNQTSPAPTSATLQQQRHARARSFAWRLSVLVVIIVVLWATSLMVGETFYGPGKVLRVVLGETVPGASFTVGDLRLPRATVAVAAGIAFGIAGVTFQTMLRNQLASPDIIGISSGASAAGITAIVFYNVSQTTVSLVSLVCSLTIAALIYLLSLKSGFTGTRLILIGIGMSAILQAWTNFVLSKAPSYDLPTATRWITGSLNTMSWERGLPLLLTVLVIAPVMIFLGHQLNVLRLGDDLAVGLGVRLNVVRVSAIVGAVILIAVATASTGPIAFVAFMAGPIATRLFKAGPSMIAPAGAVGAILVLVADMAGQYFFGARYPVGVITGVLGAPFLIYLLTRSNR</sequence>